<dbReference type="Proteomes" id="UP000320762">
    <property type="component" value="Unassembled WGS sequence"/>
</dbReference>
<dbReference type="Gene3D" id="3.30.70.100">
    <property type="match status" value="2"/>
</dbReference>
<evidence type="ECO:0000313" key="1">
    <source>
        <dbReference type="EMBL" id="TRM64147.1"/>
    </source>
</evidence>
<name>A0A550CH70_9AGAR</name>
<comment type="caution">
    <text evidence="1">The sequence shown here is derived from an EMBL/GenBank/DDBJ whole genome shotgun (WGS) entry which is preliminary data.</text>
</comment>
<accession>A0A550CH70</accession>
<sequence>MPTVLQITSFAATDAYIKMYEAGGSIASVNPALLEWAEKGPKHGCLAVYHGLRIEDNTTGYFIAVWESLEQLRTAKSTPAYTDVAAAFRSVMVDGKPLTHRGFSMPGEYPQPSLEAPVTELVVLLPRDEKEGPKALADMGGVAAELDKPGTGTYAPCEWGPSVDEPSICAMTCGWESMEVHKETVSKPPFSTLIGKVAEIADIVYGHSKMVKIE</sequence>
<dbReference type="OrthoDB" id="3830579at2759"/>
<evidence type="ECO:0000313" key="2">
    <source>
        <dbReference type="Proteomes" id="UP000320762"/>
    </source>
</evidence>
<proteinExistence type="predicted"/>
<keyword evidence="2" id="KW-1185">Reference proteome</keyword>
<dbReference type="AlphaFoldDB" id="A0A550CH70"/>
<dbReference type="STRING" id="97359.A0A550CH70"/>
<evidence type="ECO:0008006" key="3">
    <source>
        <dbReference type="Google" id="ProtNLM"/>
    </source>
</evidence>
<gene>
    <name evidence="1" type="ORF">BD626DRAFT_456609</name>
</gene>
<reference evidence="1 2" key="1">
    <citation type="journal article" date="2019" name="New Phytol.">
        <title>Comparative genomics reveals unique wood-decay strategies and fruiting body development in the Schizophyllaceae.</title>
        <authorList>
            <person name="Almasi E."/>
            <person name="Sahu N."/>
            <person name="Krizsan K."/>
            <person name="Balint B."/>
            <person name="Kovacs G.M."/>
            <person name="Kiss B."/>
            <person name="Cseklye J."/>
            <person name="Drula E."/>
            <person name="Henrissat B."/>
            <person name="Nagy I."/>
            <person name="Chovatia M."/>
            <person name="Adam C."/>
            <person name="LaButti K."/>
            <person name="Lipzen A."/>
            <person name="Riley R."/>
            <person name="Grigoriev I.V."/>
            <person name="Nagy L.G."/>
        </authorList>
    </citation>
    <scope>NUCLEOTIDE SEQUENCE [LARGE SCALE GENOMIC DNA]</scope>
    <source>
        <strain evidence="1 2">NL-1724</strain>
    </source>
</reference>
<organism evidence="1 2">
    <name type="scientific">Schizophyllum amplum</name>
    <dbReference type="NCBI Taxonomy" id="97359"/>
    <lineage>
        <taxon>Eukaryota</taxon>
        <taxon>Fungi</taxon>
        <taxon>Dikarya</taxon>
        <taxon>Basidiomycota</taxon>
        <taxon>Agaricomycotina</taxon>
        <taxon>Agaricomycetes</taxon>
        <taxon>Agaricomycetidae</taxon>
        <taxon>Agaricales</taxon>
        <taxon>Schizophyllaceae</taxon>
        <taxon>Schizophyllum</taxon>
    </lineage>
</organism>
<dbReference type="EMBL" id="VDMD01000008">
    <property type="protein sequence ID" value="TRM64147.1"/>
    <property type="molecule type" value="Genomic_DNA"/>
</dbReference>
<protein>
    <recommendedName>
        <fullName evidence="3">ABM domain-containing protein</fullName>
    </recommendedName>
</protein>